<dbReference type="InterPro" id="IPR006059">
    <property type="entry name" value="SBP"/>
</dbReference>
<dbReference type="SUPFAM" id="SSF53850">
    <property type="entry name" value="Periplasmic binding protein-like II"/>
    <property type="match status" value="1"/>
</dbReference>
<dbReference type="Pfam" id="PF01547">
    <property type="entry name" value="SBP_bac_1"/>
    <property type="match status" value="1"/>
</dbReference>
<dbReference type="EMBL" id="CAKMMW010000010">
    <property type="protein sequence ID" value="CAH1210657.1"/>
    <property type="molecule type" value="Genomic_DNA"/>
</dbReference>
<dbReference type="PANTHER" id="PTHR43649:SF12">
    <property type="entry name" value="DIACETYLCHITOBIOSE BINDING PROTEIN DASA"/>
    <property type="match status" value="1"/>
</dbReference>
<keyword evidence="1" id="KW-0732">Signal</keyword>
<name>A0ABM9CFC5_9BACL</name>
<organism evidence="2 3">
    <name type="scientific">Paenibacillus allorhizoplanae</name>
    <dbReference type="NCBI Taxonomy" id="2905648"/>
    <lineage>
        <taxon>Bacteria</taxon>
        <taxon>Bacillati</taxon>
        <taxon>Bacillota</taxon>
        <taxon>Bacilli</taxon>
        <taxon>Bacillales</taxon>
        <taxon>Paenibacillaceae</taxon>
        <taxon>Paenibacillus</taxon>
    </lineage>
</organism>
<feature type="signal peptide" evidence="1">
    <location>
        <begin position="1"/>
        <end position="25"/>
    </location>
</feature>
<dbReference type="PANTHER" id="PTHR43649">
    <property type="entry name" value="ARABINOSE-BINDING PROTEIN-RELATED"/>
    <property type="match status" value="1"/>
</dbReference>
<evidence type="ECO:0008006" key="4">
    <source>
        <dbReference type="Google" id="ProtNLM"/>
    </source>
</evidence>
<dbReference type="RefSeq" id="WP_236289154.1">
    <property type="nucleotide sequence ID" value="NZ_CAKMMW010000010.1"/>
</dbReference>
<dbReference type="InterPro" id="IPR050490">
    <property type="entry name" value="Bact_solute-bd_prot1"/>
</dbReference>
<evidence type="ECO:0000256" key="1">
    <source>
        <dbReference type="SAM" id="SignalP"/>
    </source>
</evidence>
<keyword evidence="3" id="KW-1185">Reference proteome</keyword>
<feature type="chain" id="PRO_5046219890" description="Extracellular solute-binding protein" evidence="1">
    <location>
        <begin position="26"/>
        <end position="480"/>
    </location>
</feature>
<gene>
    <name evidence="2" type="ORF">PAECIP111891_03547</name>
</gene>
<protein>
    <recommendedName>
        <fullName evidence="4">Extracellular solute-binding protein</fullName>
    </recommendedName>
</protein>
<proteinExistence type="predicted"/>
<comment type="caution">
    <text evidence="2">The sequence shown here is derived from an EMBL/GenBank/DDBJ whole genome shotgun (WGS) entry which is preliminary data.</text>
</comment>
<dbReference type="Gene3D" id="3.40.190.10">
    <property type="entry name" value="Periplasmic binding protein-like II"/>
    <property type="match status" value="1"/>
</dbReference>
<dbReference type="PROSITE" id="PS51257">
    <property type="entry name" value="PROKAR_LIPOPROTEIN"/>
    <property type="match status" value="1"/>
</dbReference>
<evidence type="ECO:0000313" key="3">
    <source>
        <dbReference type="Proteomes" id="UP000838821"/>
    </source>
</evidence>
<sequence>MRKLTVKQSVVACSLVSLLSLTACSSNTTTTTGDTGSTTTPATGNKTVTLSVMTSDRFLELAKQKYEALHPDTKINIKEYEAAPQTATGQGQGQGQQQQMVMVKKPDPKNIEKYASSVGAELMSGKASDVIVTSGLPFQKYADKKLLENISDLMSKDASFKKDSYYAGIFDAMKYNGSLYTVPIKVGLNMWIGNQALLSGQQVDDGKWTWSDFKKKASALVSDKNNDGKPDTYPLGKIEPDQLITSMLNSSFSKFADVGAKKAKFDSPDFINMLKLAKSLYDDKLILADNSDPDNVVFQPKGNVLMYMDMYMMPKMNFDGKGAYYNLPSESEAKGTQFTSSLPLAINSKSANKKEAWEFVKYLLSDEMQSSRELSGIAVNKNGAKAQIDLLKSLGTAGEGGAGKSMKLNINGKAMAVTPPTEQEAAAIEKVLNNISVNGESDPKITNIVVEETAPFFQGQKSAEEVAKVIQNKVSTYLQE</sequence>
<evidence type="ECO:0000313" key="2">
    <source>
        <dbReference type="EMBL" id="CAH1210657.1"/>
    </source>
</evidence>
<accession>A0ABM9CFC5</accession>
<reference evidence="2" key="1">
    <citation type="submission" date="2022-01" db="EMBL/GenBank/DDBJ databases">
        <authorList>
            <person name="Criscuolo A."/>
        </authorList>
    </citation>
    <scope>NUCLEOTIDE SEQUENCE</scope>
    <source>
        <strain evidence="2">CIP111891</strain>
    </source>
</reference>
<dbReference type="Proteomes" id="UP000838821">
    <property type="component" value="Unassembled WGS sequence"/>
</dbReference>